<dbReference type="InterPro" id="IPR050144">
    <property type="entry name" value="AAE_transporter"/>
</dbReference>
<keyword evidence="2 8" id="KW-0813">Transport</keyword>
<gene>
    <name evidence="10" type="ORF">ERS137967_00318</name>
</gene>
<keyword evidence="11" id="KW-1185">Reference proteome</keyword>
<evidence type="ECO:0000256" key="4">
    <source>
        <dbReference type="ARBA" id="ARBA00022692"/>
    </source>
</evidence>
<keyword evidence="5" id="KW-0677">Repeat</keyword>
<dbReference type="InterPro" id="IPR006037">
    <property type="entry name" value="RCK_C"/>
</dbReference>
<feature type="transmembrane region" description="Helical" evidence="8">
    <location>
        <begin position="484"/>
        <end position="501"/>
    </location>
</feature>
<keyword evidence="10" id="KW-0407">Ion channel</keyword>
<keyword evidence="4 8" id="KW-0812">Transmembrane</keyword>
<dbReference type="Pfam" id="PF02080">
    <property type="entry name" value="TrkA_C"/>
    <property type="match status" value="2"/>
</dbReference>
<feature type="transmembrane region" description="Helical" evidence="8">
    <location>
        <begin position="513"/>
        <end position="535"/>
    </location>
</feature>
<comment type="similarity">
    <text evidence="8">Belongs to the AAE transporter (TC 2.A.81) family. YbjL subfamily.</text>
</comment>
<feature type="domain" description="RCK C-terminal" evidence="9">
    <location>
        <begin position="327"/>
        <end position="410"/>
    </location>
</feature>
<feature type="transmembrane region" description="Helical" evidence="8">
    <location>
        <begin position="129"/>
        <end position="151"/>
    </location>
</feature>
<dbReference type="Proteomes" id="UP000040578">
    <property type="component" value="Unassembled WGS sequence"/>
</dbReference>
<keyword evidence="10" id="KW-0406">Ion transport</keyword>
<evidence type="ECO:0000256" key="1">
    <source>
        <dbReference type="ARBA" id="ARBA00004651"/>
    </source>
</evidence>
<evidence type="ECO:0000313" key="10">
    <source>
        <dbReference type="EMBL" id="CND92790.1"/>
    </source>
</evidence>
<accession>A0ABM9S1T8</accession>
<evidence type="ECO:0000256" key="2">
    <source>
        <dbReference type="ARBA" id="ARBA00022448"/>
    </source>
</evidence>
<feature type="transmembrane region" description="Helical" evidence="8">
    <location>
        <begin position="573"/>
        <end position="597"/>
    </location>
</feature>
<dbReference type="SUPFAM" id="SSF116726">
    <property type="entry name" value="TrkA C-terminal domain-like"/>
    <property type="match status" value="2"/>
</dbReference>
<feature type="transmembrane region" description="Helical" evidence="8">
    <location>
        <begin position="98"/>
        <end position="122"/>
    </location>
</feature>
<evidence type="ECO:0000313" key="11">
    <source>
        <dbReference type="Proteomes" id="UP000040578"/>
    </source>
</evidence>
<evidence type="ECO:0000256" key="6">
    <source>
        <dbReference type="ARBA" id="ARBA00022989"/>
    </source>
</evidence>
<dbReference type="NCBIfam" id="NF003440">
    <property type="entry name" value="PRK04972.1"/>
    <property type="match status" value="1"/>
</dbReference>
<comment type="caution">
    <text evidence="10">The sequence shown here is derived from an EMBL/GenBank/DDBJ whole genome shotgun (WGS) entry which is preliminary data.</text>
</comment>
<dbReference type="HAMAP" id="MF_01015">
    <property type="entry name" value="YbjL"/>
    <property type="match status" value="1"/>
</dbReference>
<organism evidence="10 11">
    <name type="scientific">Yersinia nurmii</name>
    <dbReference type="NCBI Taxonomy" id="685706"/>
    <lineage>
        <taxon>Bacteria</taxon>
        <taxon>Pseudomonadati</taxon>
        <taxon>Pseudomonadota</taxon>
        <taxon>Gammaproteobacteria</taxon>
        <taxon>Enterobacterales</taxon>
        <taxon>Yersiniaceae</taxon>
        <taxon>Yersinia</taxon>
    </lineage>
</organism>
<evidence type="ECO:0000259" key="9">
    <source>
        <dbReference type="PROSITE" id="PS51202"/>
    </source>
</evidence>
<feature type="transmembrane region" description="Helical" evidence="8">
    <location>
        <begin position="12"/>
        <end position="30"/>
    </location>
</feature>
<protein>
    <recommendedName>
        <fullName evidence="8">Putative transport protein ERS137967_00318</fullName>
    </recommendedName>
</protein>
<evidence type="ECO:0000256" key="3">
    <source>
        <dbReference type="ARBA" id="ARBA00022475"/>
    </source>
</evidence>
<dbReference type="Pfam" id="PF06826">
    <property type="entry name" value="Asp-Al_Ex"/>
    <property type="match status" value="2"/>
</dbReference>
<keyword evidence="7 8" id="KW-0472">Membrane</keyword>
<reference evidence="10 11" key="1">
    <citation type="submission" date="2015-03" db="EMBL/GenBank/DDBJ databases">
        <authorList>
            <consortium name="Pathogen Informatics"/>
            <person name="Murphy D."/>
        </authorList>
    </citation>
    <scope>NUCLEOTIDE SEQUENCE [LARGE SCALE GENOMIC DNA]</scope>
    <source>
        <strain evidence="11">type strain: CIP110231</strain>
    </source>
</reference>
<feature type="domain" description="RCK C-terminal" evidence="9">
    <location>
        <begin position="239"/>
        <end position="325"/>
    </location>
</feature>
<evidence type="ECO:0000256" key="8">
    <source>
        <dbReference type="HAMAP-Rule" id="MF_01015"/>
    </source>
</evidence>
<feature type="transmembrane region" description="Helical" evidence="8">
    <location>
        <begin position="50"/>
        <end position="67"/>
    </location>
</feature>
<name>A0ABM9S1T8_9GAMM</name>
<sequence>MHQILLKAFIWQRMQILLGHITLISVIYFRLNNKLSSVNINVANLLNGNYILLLFVVLALGLCLGKLRLGSVQLGNSIGVLVVSLLLGQQHFAINTEALNLGFMLFIFCVGVEAGPNFFSIFFRDGKNYLMLALVMVGSAMVLALGLGKLFGWDIGLTAGMLAGSMTSTPVLVGAGDTLRHTIANNPTLQHAQDNLSLGYALTYLIGLVSLIFGARYLPKLQHQDLPTSAQQIARERGLDTDSQRKVYLPVIRAYRVGPELVAWADGKNLRELGIYRQTGCYIERIRRNGILANPDGDAVLQVGDEISLVGYPDAHSRLDPSFRNGKEVFDRDLLDMRIVTEEIVVKNSNAVGKRLSHLKLTDHGCFLNRVIRSQIEMPIDDSIVLNKGDVLQVSGDARRVKSVAEKIGFISIHSQVTDLLAFCAFFIIGLMIGLITFQFSNFSFGIGNAAGLLMAGIMLGFLRANHPTFGYIPQGALNMVKEFGLMVFMAGVGLSAGGGINSSLGAVGGQMLISGLIVSLVPVIICFLFGAYILRMNRALLFGAIMGARTCAPAMDIISDTARSNIPALGYAGTYAIANVLLTLAGSLIVIIWPGIWG</sequence>
<dbReference type="EMBL" id="CPYD01000001">
    <property type="protein sequence ID" value="CND92790.1"/>
    <property type="molecule type" value="Genomic_DNA"/>
</dbReference>
<feature type="transmembrane region" description="Helical" evidence="8">
    <location>
        <begin position="198"/>
        <end position="218"/>
    </location>
</feature>
<feature type="transmembrane region" description="Helical" evidence="8">
    <location>
        <begin position="446"/>
        <end position="463"/>
    </location>
</feature>
<evidence type="ECO:0000256" key="7">
    <source>
        <dbReference type="ARBA" id="ARBA00023136"/>
    </source>
</evidence>
<dbReference type="InterPro" id="IPR036721">
    <property type="entry name" value="RCK_C_sf"/>
</dbReference>
<comment type="subcellular location">
    <subcellularLocation>
        <location evidence="1 8">Cell membrane</location>
        <topology evidence="1 8">Multi-pass membrane protein</topology>
    </subcellularLocation>
</comment>
<dbReference type="PROSITE" id="PS51202">
    <property type="entry name" value="RCK_C"/>
    <property type="match status" value="2"/>
</dbReference>
<dbReference type="PANTHER" id="PTHR30445">
    <property type="entry name" value="K(+)_H(+) ANTIPORTER SUBUNIT KHTT"/>
    <property type="match status" value="1"/>
</dbReference>
<keyword evidence="6 8" id="KW-1133">Transmembrane helix</keyword>
<dbReference type="Gene3D" id="3.30.70.1450">
    <property type="entry name" value="Regulator of K+ conductance, C-terminal domain"/>
    <property type="match status" value="2"/>
</dbReference>
<dbReference type="InterPro" id="IPR023017">
    <property type="entry name" value="Transp_YbjL_put"/>
</dbReference>
<proteinExistence type="inferred from homology"/>
<feature type="transmembrane region" description="Helical" evidence="8">
    <location>
        <begin position="420"/>
        <end position="440"/>
    </location>
</feature>
<dbReference type="NCBIfam" id="TIGR01625">
    <property type="entry name" value="YidE_YbjL_dupl"/>
    <property type="match status" value="2"/>
</dbReference>
<keyword evidence="3 8" id="KW-1003">Cell membrane</keyword>
<dbReference type="InterPro" id="IPR006512">
    <property type="entry name" value="YidE_YbjL"/>
</dbReference>
<evidence type="ECO:0000256" key="5">
    <source>
        <dbReference type="ARBA" id="ARBA00022737"/>
    </source>
</evidence>
<dbReference type="GO" id="GO:0034220">
    <property type="term" value="P:monoatomic ion transmembrane transport"/>
    <property type="evidence" value="ECO:0007669"/>
    <property type="project" value="UniProtKB-KW"/>
</dbReference>
<dbReference type="PANTHER" id="PTHR30445:SF10">
    <property type="entry name" value="TRANSPORT PROTEIN YBJL-RELATED"/>
    <property type="match status" value="1"/>
</dbReference>